<dbReference type="Gene3D" id="3.40.50.720">
    <property type="entry name" value="NAD(P)-binding Rossmann-like Domain"/>
    <property type="match status" value="1"/>
</dbReference>
<dbReference type="InterPro" id="IPR036291">
    <property type="entry name" value="NAD(P)-bd_dom_sf"/>
</dbReference>
<dbReference type="InterPro" id="IPR051783">
    <property type="entry name" value="NAD(P)-dependent_oxidoreduct"/>
</dbReference>
<dbReference type="AlphaFoldDB" id="A0A8B3FQ93"/>
<gene>
    <name evidence="2" type="ORF">D7U36_06345</name>
</gene>
<dbReference type="InterPro" id="IPR001509">
    <property type="entry name" value="Epimerase_deHydtase"/>
</dbReference>
<evidence type="ECO:0000313" key="2">
    <source>
        <dbReference type="EMBL" id="RLP10187.1"/>
    </source>
</evidence>
<feature type="domain" description="NAD-dependent epimerase/dehydratase" evidence="1">
    <location>
        <begin position="3"/>
        <end position="211"/>
    </location>
</feature>
<dbReference type="PANTHER" id="PTHR48079:SF6">
    <property type="entry name" value="NAD(P)-BINDING DOMAIN-CONTAINING PROTEIN-RELATED"/>
    <property type="match status" value="1"/>
</dbReference>
<evidence type="ECO:0000313" key="3">
    <source>
        <dbReference type="Proteomes" id="UP000279336"/>
    </source>
</evidence>
<dbReference type="GO" id="GO:0005737">
    <property type="term" value="C:cytoplasm"/>
    <property type="evidence" value="ECO:0007669"/>
    <property type="project" value="TreeGrafter"/>
</dbReference>
<evidence type="ECO:0000259" key="1">
    <source>
        <dbReference type="Pfam" id="PF01370"/>
    </source>
</evidence>
<proteinExistence type="predicted"/>
<dbReference type="SUPFAM" id="SSF51735">
    <property type="entry name" value="NAD(P)-binding Rossmann-fold domains"/>
    <property type="match status" value="1"/>
</dbReference>
<organism evidence="2 3">
    <name type="scientific">Propionibacterium australiense</name>
    <dbReference type="NCBI Taxonomy" id="119981"/>
    <lineage>
        <taxon>Bacteria</taxon>
        <taxon>Bacillati</taxon>
        <taxon>Actinomycetota</taxon>
        <taxon>Actinomycetes</taxon>
        <taxon>Propionibacteriales</taxon>
        <taxon>Propionibacteriaceae</taxon>
        <taxon>Propionibacterium</taxon>
    </lineage>
</organism>
<comment type="caution">
    <text evidence="2">The sequence shown here is derived from an EMBL/GenBank/DDBJ whole genome shotgun (WGS) entry which is preliminary data.</text>
</comment>
<accession>A0A8B3FQ93</accession>
<name>A0A8B3FQ93_9ACTN</name>
<dbReference type="GO" id="GO:0004029">
    <property type="term" value="F:aldehyde dehydrogenase (NAD+) activity"/>
    <property type="evidence" value="ECO:0007669"/>
    <property type="project" value="TreeGrafter"/>
</dbReference>
<dbReference type="EMBL" id="RCIW01000008">
    <property type="protein sequence ID" value="RLP10187.1"/>
    <property type="molecule type" value="Genomic_DNA"/>
</dbReference>
<dbReference type="PANTHER" id="PTHR48079">
    <property type="entry name" value="PROTEIN YEEZ"/>
    <property type="match status" value="1"/>
</dbReference>
<reference evidence="2 3" key="1">
    <citation type="submission" date="2018-10" db="EMBL/GenBank/DDBJ databases">
        <title>Propionibacterium australiense Genome Sequencing and Assembly.</title>
        <authorList>
            <person name="Bernier A.-M."/>
            <person name="Bernard K."/>
        </authorList>
    </citation>
    <scope>NUCLEOTIDE SEQUENCE [LARGE SCALE GENOMIC DNA]</scope>
    <source>
        <strain evidence="2 3">NML98A078</strain>
    </source>
</reference>
<dbReference type="RefSeq" id="WP_121588129.1">
    <property type="nucleotide sequence ID" value="NZ_RCIW01000008.1"/>
</dbReference>
<dbReference type="OrthoDB" id="9795501at2"/>
<protein>
    <submittedName>
        <fullName evidence="2">NAD(P)-dependent oxidoreductase</fullName>
    </submittedName>
</protein>
<sequence length="320" mass="33948">MRVTVTGATGFLGGRLARRLVGEGHEVAGLGRDERAGAALAADGVGFHRVDLARTSPEDPVLDADAIVHCAALSTLWGPWADFQRANVQVSAMLARAAALRGARLVHISSPSIYNATGLTRDIGEETVPTSFESSYARSKWLAEQQVHAIAPSALVLRPRGIYGPGDRSIMPRVARIVGSGRMPRLSRGEVWTQLTHVDNVVEAIVLGLGSKLSGPVNVTDDRTIGLWATLDRVADALGVPRPHGHLPPRLAEGAAAVAERVCRVLPGRPEPPVTVASLRLITRGMTLDLRRARDELGYRPVVGAEGLDAVIEALGKGRA</sequence>
<dbReference type="Proteomes" id="UP000279336">
    <property type="component" value="Unassembled WGS sequence"/>
</dbReference>
<dbReference type="Pfam" id="PF01370">
    <property type="entry name" value="Epimerase"/>
    <property type="match status" value="1"/>
</dbReference>